<dbReference type="EMBL" id="MJEQ01000006">
    <property type="protein sequence ID" value="OIT40707.1"/>
    <property type="molecule type" value="Genomic_DNA"/>
</dbReference>
<sequence>MEDQIFRTIDDSTKVVKDPWSKDIAEIRSLLCKLVENIATSKPTPVRFQRFSGEDPELWISQAERYFEFYGISENNKLLRASIYLEGEALEWFQWLLRNKQLRDWDRFVAKVRIRFRKQHLESPEGHMATIKDYSTEIEAQMFDNMSHRCCYSKVFATERLDVKALTDVMEYDLNIATLGEVQVFDEISHGNEVSAFITQSTEDLVSTSVNPVKEFSTASEGHVFDNFSQGGRQTFQECSLMADDFEIMGPVTSKGLESESEVCGNTDLILPAYRFPFIISNGECSVVTYEDDEHSRTGVSPTFDNFSHYAEQFLVDNEVVETLWDRNDLLMLDGIRLVCEHTSIHLPFDPGDSVPPSIMFESLNIHFDIPHCFPIALCSGVVGLDGTTEGGKLSNEMSSCTIDVQAVQPRPPQPLPKPHFLALLLDFLAQVAHSIEIGGYGSKINARLLTANFLSKMQPAIAALAAMLQEWKTLELRSGPKVKVQTMHLVGYTFYGVIEMVELAAHHKLHHGLDDALVYVILLNKCVVVGQVITELNVIKLNFFTVNKKEPGCNWLIAVTMAKFDRERASKTVHQCFELDNFSFGGSKHEYGLYHISCEHVKEYGLNHISSPSGDPFADIALDGIFGIKISETITYILTYHVTFSFDKEGNDSSGTTKDLIWAVISMVKANTIILPLSLGVDIEERGSKNGIADTVRCELLLESITNVPHVAEKVYGTTNSVAKLRQMTYGSLSDTIMCSALLNTSQIVTLLCHVIWNTFIVLLKLSNKDEPKSKLQATNQIMILLLKLFAYRCPCVYNTLHCPTRFSFLNLEDKVLFEGGSIVVNQVDSIRGHRLEEMNEIGSIEIIGQSKMLENYIWDPDPVKKWLKRTTGLERGIMSIMLKSRSVSLSSYSL</sequence>
<organism evidence="1 2">
    <name type="scientific">Nicotiana attenuata</name>
    <name type="common">Coyote tobacco</name>
    <dbReference type="NCBI Taxonomy" id="49451"/>
    <lineage>
        <taxon>Eukaryota</taxon>
        <taxon>Viridiplantae</taxon>
        <taxon>Streptophyta</taxon>
        <taxon>Embryophyta</taxon>
        <taxon>Tracheophyta</taxon>
        <taxon>Spermatophyta</taxon>
        <taxon>Magnoliopsida</taxon>
        <taxon>eudicotyledons</taxon>
        <taxon>Gunneridae</taxon>
        <taxon>Pentapetalae</taxon>
        <taxon>asterids</taxon>
        <taxon>lamiids</taxon>
        <taxon>Solanales</taxon>
        <taxon>Solanaceae</taxon>
        <taxon>Nicotianoideae</taxon>
        <taxon>Nicotianeae</taxon>
        <taxon>Nicotiana</taxon>
    </lineage>
</organism>
<evidence type="ECO:0008006" key="3">
    <source>
        <dbReference type="Google" id="ProtNLM"/>
    </source>
</evidence>
<dbReference type="Proteomes" id="UP000187609">
    <property type="component" value="Unassembled WGS sequence"/>
</dbReference>
<dbReference type="Gramene" id="OIT40707">
    <property type="protein sequence ID" value="OIT40707"/>
    <property type="gene ID" value="A4A49_08642"/>
</dbReference>
<gene>
    <name evidence="1" type="ORF">A4A49_08642</name>
</gene>
<dbReference type="AlphaFoldDB" id="A0A314LHS8"/>
<proteinExistence type="predicted"/>
<reference evidence="1" key="1">
    <citation type="submission" date="2016-11" db="EMBL/GenBank/DDBJ databases">
        <title>The genome of Nicotiana attenuata.</title>
        <authorList>
            <person name="Xu S."/>
            <person name="Brockmoeller T."/>
            <person name="Gaquerel E."/>
            <person name="Navarro A."/>
            <person name="Kuhl H."/>
            <person name="Gase K."/>
            <person name="Ling Z."/>
            <person name="Zhou W."/>
            <person name="Kreitzer C."/>
            <person name="Stanke M."/>
            <person name="Tang H."/>
            <person name="Lyons E."/>
            <person name="Pandey P."/>
            <person name="Pandey S.P."/>
            <person name="Timmermann B."/>
            <person name="Baldwin I.T."/>
        </authorList>
    </citation>
    <scope>NUCLEOTIDE SEQUENCE [LARGE SCALE GENOMIC DNA]</scope>
    <source>
        <strain evidence="1">UT</strain>
    </source>
</reference>
<name>A0A314LHS8_NICAT</name>
<comment type="caution">
    <text evidence="1">The sequence shown here is derived from an EMBL/GenBank/DDBJ whole genome shotgun (WGS) entry which is preliminary data.</text>
</comment>
<protein>
    <recommendedName>
        <fullName evidence="3">Retrotransposon gag domain-containing protein</fullName>
    </recommendedName>
</protein>
<evidence type="ECO:0000313" key="1">
    <source>
        <dbReference type="EMBL" id="OIT40707.1"/>
    </source>
</evidence>
<keyword evidence="2" id="KW-1185">Reference proteome</keyword>
<evidence type="ECO:0000313" key="2">
    <source>
        <dbReference type="Proteomes" id="UP000187609"/>
    </source>
</evidence>
<accession>A0A314LHS8</accession>